<evidence type="ECO:0000313" key="3">
    <source>
        <dbReference type="EMBL" id="KAH7161637.1"/>
    </source>
</evidence>
<name>A0A9P9FGX9_9HYPO</name>
<evidence type="ECO:0000256" key="2">
    <source>
        <dbReference type="SAM" id="Phobius"/>
    </source>
</evidence>
<sequence>MPPRRTHTKSRLGCTNCKRRKVKLGRRLINQSVTRPIRRASTARETACHANGFASPVDPVTVVMTKVSEQIAPFPPHELRSKDFELMHHYCTITADSLSIRRELQYVWRVVIPREGYRHLFVMHGILAIAAAHKAYLTPNNRKTYLALSDYHQTVGSEGFRHTLQNNSSEARRALFCFASIVVLFMFTLPVRTENGRLDDPITSILELIRLLKGIRITQEPVFREIFKSEFAPIIYGIWPVEETGPPDGRKSLADSILPLDTWDALRKLRELCQVEIPSASLKDYLESIAKLEETVKLIACAGVHVESGSVLAWTYGVSESILVDIGAHRPHALLILSYYVVFLSTLEKNFWYCRGWGRQLTSEIEAKVVGEPKCFELFQWPKQRMADLYHWS</sequence>
<organism evidence="3 4">
    <name type="scientific">Dactylonectria macrodidyma</name>
    <dbReference type="NCBI Taxonomy" id="307937"/>
    <lineage>
        <taxon>Eukaryota</taxon>
        <taxon>Fungi</taxon>
        <taxon>Dikarya</taxon>
        <taxon>Ascomycota</taxon>
        <taxon>Pezizomycotina</taxon>
        <taxon>Sordariomycetes</taxon>
        <taxon>Hypocreomycetidae</taxon>
        <taxon>Hypocreales</taxon>
        <taxon>Nectriaceae</taxon>
        <taxon>Dactylonectria</taxon>
    </lineage>
</organism>
<keyword evidence="4" id="KW-1185">Reference proteome</keyword>
<gene>
    <name evidence="3" type="ORF">EDB81DRAFT_925225</name>
</gene>
<dbReference type="PANTHER" id="PTHR47784:SF5">
    <property type="entry name" value="STEROL UPTAKE CONTROL PROTEIN 2"/>
    <property type="match status" value="1"/>
</dbReference>
<accession>A0A9P9FGX9</accession>
<keyword evidence="1" id="KW-0539">Nucleus</keyword>
<protein>
    <submittedName>
        <fullName evidence="3">Uncharacterized protein</fullName>
    </submittedName>
</protein>
<dbReference type="InterPro" id="IPR053157">
    <property type="entry name" value="Sterol_Uptake_Regulator"/>
</dbReference>
<dbReference type="GO" id="GO:0001228">
    <property type="term" value="F:DNA-binding transcription activator activity, RNA polymerase II-specific"/>
    <property type="evidence" value="ECO:0007669"/>
    <property type="project" value="TreeGrafter"/>
</dbReference>
<evidence type="ECO:0000313" key="4">
    <source>
        <dbReference type="Proteomes" id="UP000738349"/>
    </source>
</evidence>
<comment type="caution">
    <text evidence="3">The sequence shown here is derived from an EMBL/GenBank/DDBJ whole genome shotgun (WGS) entry which is preliminary data.</text>
</comment>
<dbReference type="EMBL" id="JAGMUV010000004">
    <property type="protein sequence ID" value="KAH7161637.1"/>
    <property type="molecule type" value="Genomic_DNA"/>
</dbReference>
<feature type="transmembrane region" description="Helical" evidence="2">
    <location>
        <begin position="174"/>
        <end position="191"/>
    </location>
</feature>
<dbReference type="Pfam" id="PF11951">
    <property type="entry name" value="Fungal_trans_2"/>
    <property type="match status" value="1"/>
</dbReference>
<dbReference type="OrthoDB" id="5295362at2759"/>
<keyword evidence="2" id="KW-0812">Transmembrane</keyword>
<keyword evidence="2" id="KW-1133">Transmembrane helix</keyword>
<dbReference type="AlphaFoldDB" id="A0A9P9FGX9"/>
<dbReference type="InterPro" id="IPR021858">
    <property type="entry name" value="Fun_TF"/>
</dbReference>
<dbReference type="Proteomes" id="UP000738349">
    <property type="component" value="Unassembled WGS sequence"/>
</dbReference>
<keyword evidence="2" id="KW-0472">Membrane</keyword>
<reference evidence="3" key="1">
    <citation type="journal article" date="2021" name="Nat. Commun.">
        <title>Genetic determinants of endophytism in the Arabidopsis root mycobiome.</title>
        <authorList>
            <person name="Mesny F."/>
            <person name="Miyauchi S."/>
            <person name="Thiergart T."/>
            <person name="Pickel B."/>
            <person name="Atanasova L."/>
            <person name="Karlsson M."/>
            <person name="Huettel B."/>
            <person name="Barry K.W."/>
            <person name="Haridas S."/>
            <person name="Chen C."/>
            <person name="Bauer D."/>
            <person name="Andreopoulos W."/>
            <person name="Pangilinan J."/>
            <person name="LaButti K."/>
            <person name="Riley R."/>
            <person name="Lipzen A."/>
            <person name="Clum A."/>
            <person name="Drula E."/>
            <person name="Henrissat B."/>
            <person name="Kohler A."/>
            <person name="Grigoriev I.V."/>
            <person name="Martin F.M."/>
            <person name="Hacquard S."/>
        </authorList>
    </citation>
    <scope>NUCLEOTIDE SEQUENCE</scope>
    <source>
        <strain evidence="3">MPI-CAGE-AT-0147</strain>
    </source>
</reference>
<dbReference type="PANTHER" id="PTHR47784">
    <property type="entry name" value="STEROL UPTAKE CONTROL PROTEIN 2"/>
    <property type="match status" value="1"/>
</dbReference>
<proteinExistence type="predicted"/>
<evidence type="ECO:0000256" key="1">
    <source>
        <dbReference type="ARBA" id="ARBA00023242"/>
    </source>
</evidence>